<dbReference type="STRING" id="225164.V3ZAU8"/>
<dbReference type="GO" id="GO:0003713">
    <property type="term" value="F:transcription coactivator activity"/>
    <property type="evidence" value="ECO:0007669"/>
    <property type="project" value="InterPro"/>
</dbReference>
<dbReference type="EMBL" id="KB202752">
    <property type="protein sequence ID" value="ESO88113.1"/>
    <property type="molecule type" value="Genomic_DNA"/>
</dbReference>
<dbReference type="OrthoDB" id="5967287at2759"/>
<dbReference type="GO" id="GO:0005667">
    <property type="term" value="C:transcription regulator complex"/>
    <property type="evidence" value="ECO:0007669"/>
    <property type="project" value="TreeGrafter"/>
</dbReference>
<dbReference type="OMA" id="HYRATPT"/>
<dbReference type="InterPro" id="IPR032715">
    <property type="entry name" value="NCOA6_TRADD-N"/>
</dbReference>
<feature type="region of interest" description="Disordered" evidence="1">
    <location>
        <begin position="195"/>
        <end position="291"/>
    </location>
</feature>
<evidence type="ECO:0000256" key="1">
    <source>
        <dbReference type="SAM" id="MobiDB-lite"/>
    </source>
</evidence>
<dbReference type="GeneID" id="20249612"/>
<feature type="compositionally biased region" description="Polar residues" evidence="1">
    <location>
        <begin position="1280"/>
        <end position="1302"/>
    </location>
</feature>
<evidence type="ECO:0000313" key="3">
    <source>
        <dbReference type="EMBL" id="ESO88113.1"/>
    </source>
</evidence>
<feature type="region of interest" description="Disordered" evidence="1">
    <location>
        <begin position="1054"/>
        <end position="1094"/>
    </location>
</feature>
<feature type="compositionally biased region" description="Low complexity" evidence="1">
    <location>
        <begin position="1141"/>
        <end position="1167"/>
    </location>
</feature>
<feature type="compositionally biased region" description="Polar residues" evidence="1">
    <location>
        <begin position="1602"/>
        <end position="1612"/>
    </location>
</feature>
<evidence type="ECO:0000259" key="2">
    <source>
        <dbReference type="Pfam" id="PF13820"/>
    </source>
</evidence>
<sequence>MGPQEDYIETVVTCEGDFHDPELHRRLEEFRLHLKELLSTDSNQVILKKVEPWNSVRVTFNITKEAALRLKQFAQQGNATLRSLGVLAVQIEGDQIISLTIAGRNNERAELILKTNDSNRTGPSTVPGLESGLQSSDEVSSPGPNVVEATRKNIADYLRKGTSLFDIFNPNLSVNGKEVFRSPNVVATSSEPIPFKANNILSSSNSTIHGTTTTQASSYSSNFPPGRSPTGYPSSHSPSYPSPTSSSLSPVGQPGLKFPSPPGSSNAMNNFPNLGLPPPPPYPHTMAPVNNIPRQGKTVTAASPLLVNLLQTEPLVAGLNNLAGQKMLPPNEGGPPVKKKRKPRKPKDSTRTSVDGEIPIESIPNPGLDGSSRTSVSGQPREDPRIPTLPNQSNHTQGVVDSVNFMEHERTFSAGNKKYKVDDPFPPEVTAGKIVNPYTGELERIEKSVDNSPNKSKSMLMTERLTCTVSEKKPGDLKLRIGPLIPRDKEQFVEKIKQSVAATRTSSLTTQNISPISNKNSHPSSSSGMNKGNVSLYSDNLNNHIPTSRSVAMDIYATEHSSHCVNTTVNSTPRSGQARQEMKSETSVFSGVSSVPKSVSNSSVMHTLSSTSFTSGTNVGQSKLHNSSTTVPTQNANVTSYSSSFTSQDTTLTIYSHSAQSRAKLDPLPSLNSPNIRNTEVHSITGSPNGKVSCEGDESSNHSVGIMNDMNTEGPAATVSPVDSSGNKVYNHDSGVGSSSERSDDTPSEPGDEFRTTTQVHVEVSGDECLKSLKYTAEMKTSKVMTVGYVMNNDQTSTHQNSMLQKEPMSKLNKFEQILYGHKHNDVKPNNVHLKVEKEITEKRVNGPTTVQKEQNSYDHKKLEELPKSKSPGHSTHNNVVSSVSSYIRENCVTENGPSKPKSSEKKQRSNPQSPRQGGKTPEPPKLDPVEKIQSHYVNNYNDWPDLNLANSFFGHINTDNFDSHQFEGLEFDSPPNSEKFAGFTEQDILQATAKGLAYKAQAALDGTKGSNITSKYSKRSSPVNVNMLNHLYAPGLPLPRRLTESVQRLVKPLPSNELSLPHSRACKSPGSSKNANGATSPRSCASGTKSPGASVCRTVGSSGGLGQNFMGQNMNNLNSAIPSSQYGSVNNTNSNSHVFSSVSSNSVYSPSSDISSDPYHTSITHTSQHHSKCVPSISQTVSHSEMANDKMDNMSSLHTQQPLQSESVPFSVCNISQGSDNGASFQRRNDSTSENPNLHLSANICATEQTISNDLSKSASEKTVEDSGCSSQHLLKTVSKQSDNTQLSSEDQPVTHSVTINRSDDTPVITSVPPFVSSASQHSTSNLSGSTLTTQTSVSYSRQHGVLLTSVDLSNAVPSPSVDNKPENIAVQSVSKTTIQSENMSDTLKTTGTENLKNGEAENLISLTQESMSVVKPEASNEKQNIEPVKEDSDSQPPVLENHLDVNTVVSSSPTTTQSIVTTPSSQSSSATTSSTSVSSDSTPPVLTLKETSPLDSDPPQRRLTRKRKSNNSESESSEAKEMKISEEGVFDNDAIPTLISVDGKLIDCKPETDEKPATNEDNVGMKDDDLLKTRGRRNKPQLPGANVAHSFFAAPVIQGRTRSQSSTPAVSNDKHDLKEETTTTPVTTQKRATRSVKQKDQSDSLAKRRRSRDHRQ</sequence>
<feature type="compositionally biased region" description="Basic and acidic residues" evidence="1">
    <location>
        <begin position="1519"/>
        <end position="1528"/>
    </location>
</feature>
<feature type="region of interest" description="Disordered" evidence="1">
    <location>
        <begin position="660"/>
        <end position="756"/>
    </location>
</feature>
<feature type="region of interest" description="Disordered" evidence="1">
    <location>
        <begin position="892"/>
        <end position="929"/>
    </location>
</feature>
<dbReference type="Pfam" id="PF13820">
    <property type="entry name" value="NCOA6_TRADD-N"/>
    <property type="match status" value="1"/>
</dbReference>
<dbReference type="InterPro" id="IPR026638">
    <property type="entry name" value="NCOA6"/>
</dbReference>
<feature type="compositionally biased region" description="Basic and acidic residues" evidence="1">
    <location>
        <begin position="1639"/>
        <end position="1648"/>
    </location>
</feature>
<feature type="region of interest" description="Disordered" evidence="1">
    <location>
        <begin position="1551"/>
        <end position="1658"/>
    </location>
</feature>
<feature type="compositionally biased region" description="Basic and acidic residues" evidence="1">
    <location>
        <begin position="1420"/>
        <end position="1434"/>
    </location>
</feature>
<keyword evidence="4" id="KW-1185">Reference proteome</keyword>
<feature type="compositionally biased region" description="Polar residues" evidence="1">
    <location>
        <begin position="670"/>
        <end position="690"/>
    </location>
</feature>
<name>V3ZAU8_LOTGI</name>
<feature type="region of interest" description="Disordered" evidence="1">
    <location>
        <begin position="322"/>
        <end position="397"/>
    </location>
</feature>
<dbReference type="GO" id="GO:0045944">
    <property type="term" value="P:positive regulation of transcription by RNA polymerase II"/>
    <property type="evidence" value="ECO:0007669"/>
    <property type="project" value="TreeGrafter"/>
</dbReference>
<accession>V3ZAU8</accession>
<dbReference type="PANTHER" id="PTHR15690">
    <property type="entry name" value="NUCLEAR RECEPTOR COACTIVATOR 6"/>
    <property type="match status" value="1"/>
</dbReference>
<feature type="compositionally biased region" description="Polar residues" evidence="1">
    <location>
        <begin position="132"/>
        <end position="143"/>
    </location>
</feature>
<feature type="compositionally biased region" description="Polar residues" evidence="1">
    <location>
        <begin position="199"/>
        <end position="223"/>
    </location>
</feature>
<dbReference type="PANTHER" id="PTHR15690:SF0">
    <property type="entry name" value="NUCLEAR RECEPTOR COACTIVATOR 6"/>
    <property type="match status" value="1"/>
</dbReference>
<feature type="compositionally biased region" description="Polar residues" evidence="1">
    <location>
        <begin position="1070"/>
        <end position="1092"/>
    </location>
</feature>
<protein>
    <recommendedName>
        <fullName evidence="2">Nuclear receptor coactivator 6 TRADD-N domain-containing protein</fullName>
    </recommendedName>
</protein>
<proteinExistence type="predicted"/>
<feature type="region of interest" description="Disordered" evidence="1">
    <location>
        <begin position="116"/>
        <end position="145"/>
    </location>
</feature>
<feature type="region of interest" description="Disordered" evidence="1">
    <location>
        <begin position="1220"/>
        <end position="1239"/>
    </location>
</feature>
<dbReference type="HOGENOM" id="CLU_242235_0_0_1"/>
<feature type="compositionally biased region" description="Low complexity" evidence="1">
    <location>
        <begin position="1449"/>
        <end position="1487"/>
    </location>
</feature>
<feature type="region of interest" description="Disordered" evidence="1">
    <location>
        <begin position="511"/>
        <end position="533"/>
    </location>
</feature>
<feature type="compositionally biased region" description="Basic and acidic residues" evidence="1">
    <location>
        <begin position="1551"/>
        <end position="1574"/>
    </location>
</feature>
<evidence type="ECO:0000313" key="4">
    <source>
        <dbReference type="Proteomes" id="UP000030746"/>
    </source>
</evidence>
<feature type="compositionally biased region" description="Low complexity" evidence="1">
    <location>
        <begin position="512"/>
        <end position="532"/>
    </location>
</feature>
<feature type="compositionally biased region" description="Low complexity" evidence="1">
    <location>
        <begin position="228"/>
        <end position="250"/>
    </location>
</feature>
<dbReference type="KEGG" id="lgi:LOTGIDRAFT_234686"/>
<reference evidence="3 4" key="1">
    <citation type="journal article" date="2013" name="Nature">
        <title>Insights into bilaterian evolution from three spiralian genomes.</title>
        <authorList>
            <person name="Simakov O."/>
            <person name="Marletaz F."/>
            <person name="Cho S.J."/>
            <person name="Edsinger-Gonzales E."/>
            <person name="Havlak P."/>
            <person name="Hellsten U."/>
            <person name="Kuo D.H."/>
            <person name="Larsson T."/>
            <person name="Lv J."/>
            <person name="Arendt D."/>
            <person name="Savage R."/>
            <person name="Osoegawa K."/>
            <person name="de Jong P."/>
            <person name="Grimwood J."/>
            <person name="Chapman J.A."/>
            <person name="Shapiro H."/>
            <person name="Aerts A."/>
            <person name="Otillar R.P."/>
            <person name="Terry A.Y."/>
            <person name="Boore J.L."/>
            <person name="Grigoriev I.V."/>
            <person name="Lindberg D.R."/>
            <person name="Seaver E.C."/>
            <person name="Weisblat D.A."/>
            <person name="Putnam N.H."/>
            <person name="Rokhsar D.S."/>
        </authorList>
    </citation>
    <scope>NUCLEOTIDE SEQUENCE [LARGE SCALE GENOMIC DNA]</scope>
</reference>
<feature type="region of interest" description="Disordered" evidence="1">
    <location>
        <begin position="839"/>
        <end position="880"/>
    </location>
</feature>
<feature type="compositionally biased region" description="Basic and acidic residues" evidence="1">
    <location>
        <begin position="856"/>
        <end position="868"/>
    </location>
</feature>
<feature type="compositionally biased region" description="Basic and acidic residues" evidence="1">
    <location>
        <begin position="1614"/>
        <end position="1623"/>
    </location>
</feature>
<organism evidence="3 4">
    <name type="scientific">Lottia gigantea</name>
    <name type="common">Giant owl limpet</name>
    <dbReference type="NCBI Taxonomy" id="225164"/>
    <lineage>
        <taxon>Eukaryota</taxon>
        <taxon>Metazoa</taxon>
        <taxon>Spiralia</taxon>
        <taxon>Lophotrochozoa</taxon>
        <taxon>Mollusca</taxon>
        <taxon>Gastropoda</taxon>
        <taxon>Patellogastropoda</taxon>
        <taxon>Lottioidea</taxon>
        <taxon>Lottiidae</taxon>
        <taxon>Lottia</taxon>
    </lineage>
</organism>
<feature type="region of interest" description="Disordered" evidence="1">
    <location>
        <begin position="612"/>
        <end position="640"/>
    </location>
</feature>
<dbReference type="Proteomes" id="UP000030746">
    <property type="component" value="Unassembled WGS sequence"/>
</dbReference>
<feature type="compositionally biased region" description="Basic residues" evidence="1">
    <location>
        <begin position="1649"/>
        <end position="1658"/>
    </location>
</feature>
<feature type="compositionally biased region" description="Polar residues" evidence="1">
    <location>
        <begin position="263"/>
        <end position="272"/>
    </location>
</feature>
<feature type="region of interest" description="Disordered" evidence="1">
    <location>
        <begin position="1415"/>
        <end position="1530"/>
    </location>
</feature>
<feature type="region of interest" description="Disordered" evidence="1">
    <location>
        <begin position="1280"/>
        <end position="1333"/>
    </location>
</feature>
<gene>
    <name evidence="3" type="ORF">LOTGIDRAFT_234686</name>
</gene>
<feature type="region of interest" description="Disordered" evidence="1">
    <location>
        <begin position="1141"/>
        <end position="1184"/>
    </location>
</feature>
<feature type="domain" description="Nuclear receptor coactivator 6 TRADD-N" evidence="2">
    <location>
        <begin position="9"/>
        <end position="115"/>
    </location>
</feature>
<dbReference type="RefSeq" id="XP_009061142.1">
    <property type="nucleotide sequence ID" value="XM_009062894.1"/>
</dbReference>
<dbReference type="CTD" id="20249612"/>
<feature type="compositionally biased region" description="Low complexity" evidence="1">
    <location>
        <begin position="1324"/>
        <end position="1333"/>
    </location>
</feature>
<dbReference type="GO" id="GO:0035097">
    <property type="term" value="C:histone methyltransferase complex"/>
    <property type="evidence" value="ECO:0007669"/>
    <property type="project" value="TreeGrafter"/>
</dbReference>